<feature type="chain" id="PRO_5014395391" description="Thioredoxin domain-containing protein" evidence="1">
    <location>
        <begin position="21"/>
        <end position="161"/>
    </location>
</feature>
<protein>
    <recommendedName>
        <fullName evidence="2">Thioredoxin domain-containing protein</fullName>
    </recommendedName>
</protein>
<accession>A0A2J8A5F7</accession>
<dbReference type="AlphaFoldDB" id="A0A2J8A5F7"/>
<dbReference type="Gene3D" id="3.40.30.10">
    <property type="entry name" value="Glutaredoxin"/>
    <property type="match status" value="1"/>
</dbReference>
<evidence type="ECO:0000313" key="3">
    <source>
        <dbReference type="EMBL" id="PNH07756.1"/>
    </source>
</evidence>
<dbReference type="SUPFAM" id="SSF52833">
    <property type="entry name" value="Thioredoxin-like"/>
    <property type="match status" value="1"/>
</dbReference>
<evidence type="ECO:0000256" key="1">
    <source>
        <dbReference type="SAM" id="SignalP"/>
    </source>
</evidence>
<dbReference type="PANTHER" id="PTHR45815">
    <property type="entry name" value="PROTEIN DISULFIDE-ISOMERASE A6"/>
    <property type="match status" value="1"/>
</dbReference>
<comment type="caution">
    <text evidence="3">The sequence shown here is derived from an EMBL/GenBank/DDBJ whole genome shotgun (WGS) entry which is preliminary data.</text>
</comment>
<organism evidence="3 4">
    <name type="scientific">Tetrabaena socialis</name>
    <dbReference type="NCBI Taxonomy" id="47790"/>
    <lineage>
        <taxon>Eukaryota</taxon>
        <taxon>Viridiplantae</taxon>
        <taxon>Chlorophyta</taxon>
        <taxon>core chlorophytes</taxon>
        <taxon>Chlorophyceae</taxon>
        <taxon>CS clade</taxon>
        <taxon>Chlamydomonadales</taxon>
        <taxon>Tetrabaenaceae</taxon>
        <taxon>Tetrabaena</taxon>
    </lineage>
</organism>
<feature type="domain" description="Thioredoxin" evidence="2">
    <location>
        <begin position="49"/>
        <end position="114"/>
    </location>
</feature>
<dbReference type="Proteomes" id="UP000236333">
    <property type="component" value="Unassembled WGS sequence"/>
</dbReference>
<name>A0A2J8A5F7_9CHLO</name>
<keyword evidence="1" id="KW-0732">Signal</keyword>
<reference evidence="3 4" key="1">
    <citation type="journal article" date="2017" name="Mol. Biol. Evol.">
        <title>The 4-celled Tetrabaena socialis nuclear genome reveals the essential components for genetic control of cell number at the origin of multicellularity in the volvocine lineage.</title>
        <authorList>
            <person name="Featherston J."/>
            <person name="Arakaki Y."/>
            <person name="Hanschen E.R."/>
            <person name="Ferris P.J."/>
            <person name="Michod R.E."/>
            <person name="Olson B.J.S.C."/>
            <person name="Nozaki H."/>
            <person name="Durand P.M."/>
        </authorList>
    </citation>
    <scope>NUCLEOTIDE SEQUENCE [LARGE SCALE GENOMIC DNA]</scope>
    <source>
        <strain evidence="3 4">NIES-571</strain>
    </source>
</reference>
<dbReference type="GO" id="GO:0015035">
    <property type="term" value="F:protein-disulfide reductase activity"/>
    <property type="evidence" value="ECO:0007669"/>
    <property type="project" value="TreeGrafter"/>
</dbReference>
<feature type="signal peptide" evidence="1">
    <location>
        <begin position="1"/>
        <end position="20"/>
    </location>
</feature>
<dbReference type="EMBL" id="PGGS01000163">
    <property type="protein sequence ID" value="PNH07756.1"/>
    <property type="molecule type" value="Genomic_DNA"/>
</dbReference>
<dbReference type="GO" id="GO:0034976">
    <property type="term" value="P:response to endoplasmic reticulum stress"/>
    <property type="evidence" value="ECO:0007669"/>
    <property type="project" value="TreeGrafter"/>
</dbReference>
<dbReference type="Pfam" id="PF00085">
    <property type="entry name" value="Thioredoxin"/>
    <property type="match status" value="1"/>
</dbReference>
<dbReference type="GO" id="GO:0005788">
    <property type="term" value="C:endoplasmic reticulum lumen"/>
    <property type="evidence" value="ECO:0007669"/>
    <property type="project" value="TreeGrafter"/>
</dbReference>
<evidence type="ECO:0000313" key="4">
    <source>
        <dbReference type="Proteomes" id="UP000236333"/>
    </source>
</evidence>
<sequence length="161" mass="16478">MHRSVAVLLLCALLAHSALALYSPSDAVVELTAANFDRLVLESDGVAVALAPQFKKVASNLQGMALVGAVNCDDKQAAGSLCQKHGIAGFPTLKLFGSDKTKDALTGQLSKEAVDYKGARTAKPLADAVTALLSDLHIARPASRADLDKAAAAAVAAGKAQ</sequence>
<gene>
    <name evidence="3" type="ORF">TSOC_005769</name>
</gene>
<dbReference type="OrthoDB" id="511561at2759"/>
<proteinExistence type="predicted"/>
<keyword evidence="4" id="KW-1185">Reference proteome</keyword>
<feature type="non-terminal residue" evidence="3">
    <location>
        <position position="161"/>
    </location>
</feature>
<evidence type="ECO:0000259" key="2">
    <source>
        <dbReference type="Pfam" id="PF00085"/>
    </source>
</evidence>
<dbReference type="InterPro" id="IPR036249">
    <property type="entry name" value="Thioredoxin-like_sf"/>
</dbReference>
<dbReference type="InterPro" id="IPR013766">
    <property type="entry name" value="Thioredoxin_domain"/>
</dbReference>
<dbReference type="PANTHER" id="PTHR45815:SF3">
    <property type="entry name" value="PROTEIN DISULFIDE-ISOMERASE A6"/>
    <property type="match status" value="1"/>
</dbReference>